<evidence type="ECO:0000259" key="1">
    <source>
        <dbReference type="Pfam" id="PF13521"/>
    </source>
</evidence>
<sequence>MNSRFVLTGGPGAGKTSVLHALQQRELAVAPESARQIIQARLSQNLPPRPDPKTFAQDVLRADIEQYHKLWIEDEPTFYDRGVLDALYMLNVIGALSHLDKARKVVAHPYNEVVFLFEPWPEIYSTDAERDQTFEESVQVFEGLKQWYTLWGYTPVEVPKVSIEERADFILDVVEDVF</sequence>
<proteinExistence type="predicted"/>
<accession>A0A653E6L2</accession>
<dbReference type="Pfam" id="PF13521">
    <property type="entry name" value="AAA_28"/>
    <property type="match status" value="1"/>
</dbReference>
<dbReference type="InterPro" id="IPR027417">
    <property type="entry name" value="P-loop_NTPase"/>
</dbReference>
<evidence type="ECO:0000313" key="2">
    <source>
        <dbReference type="EMBL" id="VEV98407.1"/>
    </source>
</evidence>
<gene>
    <name evidence="2" type="ORF">PMYSY11_3363</name>
</gene>
<organism evidence="2">
    <name type="scientific">Pseudomonas marincola</name>
    <dbReference type="NCBI Taxonomy" id="437900"/>
    <lineage>
        <taxon>Bacteria</taxon>
        <taxon>Pseudomonadati</taxon>
        <taxon>Pseudomonadota</taxon>
        <taxon>Gammaproteobacteria</taxon>
        <taxon>Pseudomonadales</taxon>
        <taxon>Pseudomonadaceae</taxon>
        <taxon>Pseudomonas</taxon>
    </lineage>
</organism>
<dbReference type="InterPro" id="IPR038727">
    <property type="entry name" value="NadR/Ttd14_AAA_dom"/>
</dbReference>
<feature type="domain" description="NadR/Ttd14 AAA" evidence="1">
    <location>
        <begin position="4"/>
        <end position="166"/>
    </location>
</feature>
<dbReference type="AlphaFoldDB" id="A0A653E6L2"/>
<protein>
    <recommendedName>
        <fullName evidence="1">NadR/Ttd14 AAA domain-containing protein</fullName>
    </recommendedName>
</protein>
<dbReference type="SUPFAM" id="SSF52540">
    <property type="entry name" value="P-loop containing nucleoside triphosphate hydrolases"/>
    <property type="match status" value="1"/>
</dbReference>
<reference evidence="2" key="1">
    <citation type="submission" date="2019-02" db="EMBL/GenBank/DDBJ databases">
        <authorList>
            <consortium name="Genoscope - CEA"/>
            <person name="William W."/>
        </authorList>
    </citation>
    <scope>NUCLEOTIDE SEQUENCE [LARGE SCALE GENOMIC DNA]</scope>
    <source>
        <strain evidence="2">YSy11</strain>
    </source>
</reference>
<dbReference type="Gene3D" id="3.40.50.300">
    <property type="entry name" value="P-loop containing nucleotide triphosphate hydrolases"/>
    <property type="match status" value="1"/>
</dbReference>
<dbReference type="EMBL" id="LR215729">
    <property type="protein sequence ID" value="VEV98407.1"/>
    <property type="molecule type" value="Genomic_DNA"/>
</dbReference>
<dbReference type="RefSeq" id="WP_150548901.1">
    <property type="nucleotide sequence ID" value="NZ_LR215729.2"/>
</dbReference>
<name>A0A653E6L2_9PSED</name>